<keyword evidence="2 13" id="KW-0813">Transport</keyword>
<dbReference type="HAMAP" id="MF_01398">
    <property type="entry name" value="ATP_synth_b_bprime"/>
    <property type="match status" value="1"/>
</dbReference>
<evidence type="ECO:0000256" key="3">
    <source>
        <dbReference type="ARBA" id="ARBA00022475"/>
    </source>
</evidence>
<dbReference type="CDD" id="cd06503">
    <property type="entry name" value="ATP-synt_Fo_b"/>
    <property type="match status" value="1"/>
</dbReference>
<dbReference type="InterPro" id="IPR005864">
    <property type="entry name" value="ATP_synth_F0_bsu_bac"/>
</dbReference>
<evidence type="ECO:0000313" key="17">
    <source>
        <dbReference type="Proteomes" id="UP000176547"/>
    </source>
</evidence>
<organism evidence="16 17">
    <name type="scientific">Candidatus Doudnabacteria bacterium RIFCSPHIGHO2_01_52_17</name>
    <dbReference type="NCBI Taxonomy" id="1817820"/>
    <lineage>
        <taxon>Bacteria</taxon>
        <taxon>Candidatus Doudnaibacteriota</taxon>
    </lineage>
</organism>
<comment type="similarity">
    <text evidence="1 13 14">Belongs to the ATPase B chain family.</text>
</comment>
<dbReference type="GO" id="GO:0012505">
    <property type="term" value="C:endomembrane system"/>
    <property type="evidence" value="ECO:0007669"/>
    <property type="project" value="UniProtKB-SubCell"/>
</dbReference>
<dbReference type="NCBIfam" id="TIGR01144">
    <property type="entry name" value="ATP_synt_b"/>
    <property type="match status" value="1"/>
</dbReference>
<dbReference type="GO" id="GO:0046933">
    <property type="term" value="F:proton-transporting ATP synthase activity, rotational mechanism"/>
    <property type="evidence" value="ECO:0007669"/>
    <property type="project" value="UniProtKB-UniRule"/>
</dbReference>
<dbReference type="GO" id="GO:0046961">
    <property type="term" value="F:proton-transporting ATPase activity, rotational mechanism"/>
    <property type="evidence" value="ECO:0007669"/>
    <property type="project" value="TreeGrafter"/>
</dbReference>
<sequence>MDLLPFITLATEQAVEAAAEHPEGSAGFIGTLGINWKLFLAQLLNFGIVLFILWKWVMKPVVGALESRRVKIEQSLKKAQDIEERLQKFEEHKEGELRRIRVQGQEILNQANAAAASAKAETVAAGRAEADRILQETKRTIAAEKDQMMAELREEVAGLTVMATEKILREKLDGTKDKRLIEEVIKSFK</sequence>
<dbReference type="Proteomes" id="UP000176547">
    <property type="component" value="Unassembled WGS sequence"/>
</dbReference>
<dbReference type="GO" id="GO:0045259">
    <property type="term" value="C:proton-transporting ATP synthase complex"/>
    <property type="evidence" value="ECO:0007669"/>
    <property type="project" value="UniProtKB-KW"/>
</dbReference>
<accession>A0A1F5NG61</accession>
<proteinExistence type="inferred from homology"/>
<evidence type="ECO:0000256" key="14">
    <source>
        <dbReference type="RuleBase" id="RU003848"/>
    </source>
</evidence>
<evidence type="ECO:0000256" key="9">
    <source>
        <dbReference type="ARBA" id="ARBA00023136"/>
    </source>
</evidence>
<dbReference type="SUPFAM" id="SSF81573">
    <property type="entry name" value="F1F0 ATP synthase subunit B, membrane domain"/>
    <property type="match status" value="1"/>
</dbReference>
<comment type="function">
    <text evidence="13">Component of the F(0) channel, it forms part of the peripheral stalk, linking F(1) to F(0).</text>
</comment>
<comment type="subcellular location">
    <subcellularLocation>
        <location evidence="13">Cell membrane</location>
        <topology evidence="13">Single-pass membrane protein</topology>
    </subcellularLocation>
    <subcellularLocation>
        <location evidence="12">Endomembrane system</location>
        <topology evidence="12">Single-pass membrane protein</topology>
    </subcellularLocation>
</comment>
<evidence type="ECO:0000256" key="2">
    <source>
        <dbReference type="ARBA" id="ARBA00022448"/>
    </source>
</evidence>
<keyword evidence="8 13" id="KW-0406">Ion transport</keyword>
<keyword evidence="4 13" id="KW-0138">CF(0)</keyword>
<name>A0A1F5NG61_9BACT</name>
<dbReference type="AlphaFoldDB" id="A0A1F5NG61"/>
<dbReference type="Pfam" id="PF00430">
    <property type="entry name" value="ATP-synt_B"/>
    <property type="match status" value="1"/>
</dbReference>
<dbReference type="PANTHER" id="PTHR33445:SF1">
    <property type="entry name" value="ATP SYNTHASE SUBUNIT B"/>
    <property type="match status" value="1"/>
</dbReference>
<dbReference type="GO" id="GO:0005886">
    <property type="term" value="C:plasma membrane"/>
    <property type="evidence" value="ECO:0007669"/>
    <property type="project" value="UniProtKB-SubCell"/>
</dbReference>
<keyword evidence="7 13" id="KW-1133">Transmembrane helix</keyword>
<keyword evidence="9 13" id="KW-0472">Membrane</keyword>
<evidence type="ECO:0000256" key="12">
    <source>
        <dbReference type="ARBA" id="ARBA00037847"/>
    </source>
</evidence>
<evidence type="ECO:0000256" key="15">
    <source>
        <dbReference type="SAM" id="Coils"/>
    </source>
</evidence>
<dbReference type="EMBL" id="MFEG01000007">
    <property type="protein sequence ID" value="OGE76440.1"/>
    <property type="molecule type" value="Genomic_DNA"/>
</dbReference>
<evidence type="ECO:0000256" key="6">
    <source>
        <dbReference type="ARBA" id="ARBA00022781"/>
    </source>
</evidence>
<protein>
    <recommendedName>
        <fullName evidence="13">ATP synthase subunit b</fullName>
    </recommendedName>
    <alternativeName>
        <fullName evidence="13">ATP synthase F(0) sector subunit b</fullName>
    </alternativeName>
    <alternativeName>
        <fullName evidence="13">ATPase subunit I</fullName>
    </alternativeName>
    <alternativeName>
        <fullName evidence="13">F-type ATPase subunit b</fullName>
        <shortName evidence="13">F-ATPase subunit b</shortName>
    </alternativeName>
</protein>
<reference evidence="16 17" key="1">
    <citation type="journal article" date="2016" name="Nat. Commun.">
        <title>Thousands of microbial genomes shed light on interconnected biogeochemical processes in an aquifer system.</title>
        <authorList>
            <person name="Anantharaman K."/>
            <person name="Brown C.T."/>
            <person name="Hug L.A."/>
            <person name="Sharon I."/>
            <person name="Castelle C.J."/>
            <person name="Probst A.J."/>
            <person name="Thomas B.C."/>
            <person name="Singh A."/>
            <person name="Wilkins M.J."/>
            <person name="Karaoz U."/>
            <person name="Brodie E.L."/>
            <person name="Williams K.H."/>
            <person name="Hubbard S.S."/>
            <person name="Banfield J.F."/>
        </authorList>
    </citation>
    <scope>NUCLEOTIDE SEQUENCE [LARGE SCALE GENOMIC DNA]</scope>
</reference>
<feature type="transmembrane region" description="Helical" evidence="13">
    <location>
        <begin position="38"/>
        <end position="58"/>
    </location>
</feature>
<evidence type="ECO:0000313" key="16">
    <source>
        <dbReference type="EMBL" id="OGE76440.1"/>
    </source>
</evidence>
<keyword evidence="10 13" id="KW-0066">ATP synthesis</keyword>
<dbReference type="InterPro" id="IPR028987">
    <property type="entry name" value="ATP_synth_B-like_membr_sf"/>
</dbReference>
<evidence type="ECO:0000256" key="8">
    <source>
        <dbReference type="ARBA" id="ARBA00023065"/>
    </source>
</evidence>
<dbReference type="InterPro" id="IPR002146">
    <property type="entry name" value="ATP_synth_b/b'su_bac/chlpt"/>
</dbReference>
<dbReference type="Gene3D" id="6.10.250.1580">
    <property type="match status" value="1"/>
</dbReference>
<evidence type="ECO:0000256" key="13">
    <source>
        <dbReference type="HAMAP-Rule" id="MF_01398"/>
    </source>
</evidence>
<keyword evidence="5 13" id="KW-0812">Transmembrane</keyword>
<evidence type="ECO:0000256" key="5">
    <source>
        <dbReference type="ARBA" id="ARBA00022692"/>
    </source>
</evidence>
<dbReference type="PANTHER" id="PTHR33445">
    <property type="entry name" value="ATP SYNTHASE SUBUNIT B', CHLOROPLASTIC"/>
    <property type="match status" value="1"/>
</dbReference>
<evidence type="ECO:0000256" key="4">
    <source>
        <dbReference type="ARBA" id="ARBA00022547"/>
    </source>
</evidence>
<gene>
    <name evidence="13" type="primary">atpF</name>
    <name evidence="16" type="ORF">A3K06_01435</name>
</gene>
<feature type="coiled-coil region" evidence="15">
    <location>
        <begin position="72"/>
        <end position="99"/>
    </location>
</feature>
<comment type="caution">
    <text evidence="16">The sequence shown here is derived from an EMBL/GenBank/DDBJ whole genome shotgun (WGS) entry which is preliminary data.</text>
</comment>
<keyword evidence="15" id="KW-0175">Coiled coil</keyword>
<comment type="function">
    <text evidence="11 13">F(1)F(0) ATP synthase produces ATP from ADP in the presence of a proton or sodium gradient. F-type ATPases consist of two structural domains, F(1) containing the extramembraneous catalytic core and F(0) containing the membrane proton channel, linked together by a central stalk and a peripheral stalk. During catalysis, ATP synthesis in the catalytic domain of F(1) is coupled via a rotary mechanism of the central stalk subunits to proton translocation.</text>
</comment>
<comment type="subunit">
    <text evidence="13">F-type ATPases have 2 components, F(1) - the catalytic core - and F(0) - the membrane proton channel. F(1) has five subunits: alpha(3), beta(3), gamma(1), delta(1), epsilon(1). F(0) has three main subunits: a(1), b(2) and c(10-14). The alpha and beta chains form an alternating ring which encloses part of the gamma chain. F(1) is attached to F(0) by a central stalk formed by the gamma and epsilon chains, while a peripheral stalk is formed by the delta and b chains.</text>
</comment>
<evidence type="ECO:0000256" key="10">
    <source>
        <dbReference type="ARBA" id="ARBA00023310"/>
    </source>
</evidence>
<evidence type="ECO:0000256" key="7">
    <source>
        <dbReference type="ARBA" id="ARBA00022989"/>
    </source>
</evidence>
<keyword evidence="3 13" id="KW-1003">Cell membrane</keyword>
<evidence type="ECO:0000256" key="1">
    <source>
        <dbReference type="ARBA" id="ARBA00005513"/>
    </source>
</evidence>
<keyword evidence="6 13" id="KW-0375">Hydrogen ion transport</keyword>
<evidence type="ECO:0000256" key="11">
    <source>
        <dbReference type="ARBA" id="ARBA00025198"/>
    </source>
</evidence>
<dbReference type="InterPro" id="IPR050059">
    <property type="entry name" value="ATP_synthase_B_chain"/>
</dbReference>
<feature type="coiled-coil region" evidence="15">
    <location>
        <begin position="127"/>
        <end position="154"/>
    </location>
</feature>